<dbReference type="PRINTS" id="PR00080">
    <property type="entry name" value="SDRFAMILY"/>
</dbReference>
<sequence>MSKVAVIFGGSGGIGQAICSEFTKQGIRVYSTLYHKIATKQNPHEFHCDITKNKDIKSVISYVIKRESEINIVINSVTPPLKLKTIENLSTKEFKQDIDTILIGGINIAKVVIPLMKAQRGGLIINILSSLVLGNLSTRMSSYTSAKYGLLGFTKCLALELLPFNISVFGISPTFVETNLINAFPNKLIEMEKGKRKDRKLIQPMEVSKLALHIVQNPKKYTTGENIEIN</sequence>
<dbReference type="Proteomes" id="UP000178859">
    <property type="component" value="Unassembled WGS sequence"/>
</dbReference>
<dbReference type="Gene3D" id="3.40.50.720">
    <property type="entry name" value="NAD(P)-binding Rossmann-like Domain"/>
    <property type="match status" value="1"/>
</dbReference>
<evidence type="ECO:0000256" key="2">
    <source>
        <dbReference type="ARBA" id="ARBA00023002"/>
    </source>
</evidence>
<proteinExistence type="inferred from homology"/>
<evidence type="ECO:0008006" key="6">
    <source>
        <dbReference type="Google" id="ProtNLM"/>
    </source>
</evidence>
<dbReference type="GO" id="GO:0048038">
    <property type="term" value="F:quinone binding"/>
    <property type="evidence" value="ECO:0007669"/>
    <property type="project" value="TreeGrafter"/>
</dbReference>
<dbReference type="InterPro" id="IPR036291">
    <property type="entry name" value="NAD(P)-bd_dom_sf"/>
</dbReference>
<dbReference type="EMBL" id="MFDT01000033">
    <property type="protein sequence ID" value="OGE64827.1"/>
    <property type="molecule type" value="Genomic_DNA"/>
</dbReference>
<dbReference type="PRINTS" id="PR00081">
    <property type="entry name" value="GDHRDH"/>
</dbReference>
<dbReference type="PANTHER" id="PTHR42760:SF133">
    <property type="entry name" value="3-OXOACYL-[ACYL-CARRIER-PROTEIN] REDUCTASE"/>
    <property type="match status" value="1"/>
</dbReference>
<dbReference type="GO" id="GO:0006633">
    <property type="term" value="P:fatty acid biosynthetic process"/>
    <property type="evidence" value="ECO:0007669"/>
    <property type="project" value="TreeGrafter"/>
</dbReference>
<dbReference type="Pfam" id="PF00106">
    <property type="entry name" value="adh_short"/>
    <property type="match status" value="1"/>
</dbReference>
<comment type="caution">
    <text evidence="4">The sequence shown here is derived from an EMBL/GenBank/DDBJ whole genome shotgun (WGS) entry which is preliminary data.</text>
</comment>
<dbReference type="PANTHER" id="PTHR42760">
    <property type="entry name" value="SHORT-CHAIN DEHYDROGENASES/REDUCTASES FAMILY MEMBER"/>
    <property type="match status" value="1"/>
</dbReference>
<keyword evidence="2" id="KW-0560">Oxidoreductase</keyword>
<dbReference type="SUPFAM" id="SSF51735">
    <property type="entry name" value="NAD(P)-binding Rossmann-fold domains"/>
    <property type="match status" value="1"/>
</dbReference>
<reference evidence="4 5" key="1">
    <citation type="journal article" date="2016" name="Nat. Commun.">
        <title>Thousands of microbial genomes shed light on interconnected biogeochemical processes in an aquifer system.</title>
        <authorList>
            <person name="Anantharaman K."/>
            <person name="Brown C.T."/>
            <person name="Hug L.A."/>
            <person name="Sharon I."/>
            <person name="Castelle C.J."/>
            <person name="Probst A.J."/>
            <person name="Thomas B.C."/>
            <person name="Singh A."/>
            <person name="Wilkins M.J."/>
            <person name="Karaoz U."/>
            <person name="Brodie E.L."/>
            <person name="Williams K.H."/>
            <person name="Hubbard S.S."/>
            <person name="Banfield J.F."/>
        </authorList>
    </citation>
    <scope>NUCLEOTIDE SEQUENCE [LARGE SCALE GENOMIC DNA]</scope>
</reference>
<dbReference type="AlphaFoldDB" id="A0A1F5MHI3"/>
<evidence type="ECO:0000256" key="1">
    <source>
        <dbReference type="ARBA" id="ARBA00006484"/>
    </source>
</evidence>
<evidence type="ECO:0000313" key="4">
    <source>
        <dbReference type="EMBL" id="OGE64827.1"/>
    </source>
</evidence>
<name>A0A1F5MHI3_9BACT</name>
<evidence type="ECO:0000313" key="5">
    <source>
        <dbReference type="Proteomes" id="UP000178859"/>
    </source>
</evidence>
<dbReference type="InterPro" id="IPR002347">
    <property type="entry name" value="SDR_fam"/>
</dbReference>
<dbReference type="GO" id="GO:0016616">
    <property type="term" value="F:oxidoreductase activity, acting on the CH-OH group of donors, NAD or NADP as acceptor"/>
    <property type="evidence" value="ECO:0007669"/>
    <property type="project" value="TreeGrafter"/>
</dbReference>
<dbReference type="CDD" id="cd05233">
    <property type="entry name" value="SDR_c"/>
    <property type="match status" value="1"/>
</dbReference>
<gene>
    <name evidence="4" type="ORF">A3I48_01105</name>
</gene>
<evidence type="ECO:0000256" key="3">
    <source>
        <dbReference type="RuleBase" id="RU000363"/>
    </source>
</evidence>
<protein>
    <recommendedName>
        <fullName evidence="6">Short-chain dehydrogenase</fullName>
    </recommendedName>
</protein>
<accession>A0A1F5MHI3</accession>
<comment type="similarity">
    <text evidence="1 3">Belongs to the short-chain dehydrogenases/reductases (SDR) family.</text>
</comment>
<dbReference type="InterPro" id="IPR020904">
    <property type="entry name" value="Sc_DH/Rdtase_CS"/>
</dbReference>
<dbReference type="PROSITE" id="PS00061">
    <property type="entry name" value="ADH_SHORT"/>
    <property type="match status" value="1"/>
</dbReference>
<organism evidence="4 5">
    <name type="scientific">Candidatus Daviesbacteria bacterium RIFCSPLOWO2_02_FULL_36_7</name>
    <dbReference type="NCBI Taxonomy" id="1797792"/>
    <lineage>
        <taxon>Bacteria</taxon>
        <taxon>Candidatus Daviesiibacteriota</taxon>
    </lineage>
</organism>